<dbReference type="InterPro" id="IPR017438">
    <property type="entry name" value="ATP-NAD_kinase_N"/>
</dbReference>
<dbReference type="GO" id="GO:0016301">
    <property type="term" value="F:kinase activity"/>
    <property type="evidence" value="ECO:0007669"/>
    <property type="project" value="UniProtKB-KW"/>
</dbReference>
<name>A0ABM6LU70_9GAMM</name>
<dbReference type="PANTHER" id="PTHR40697:SF2">
    <property type="entry name" value="ATP-NAD KINASE-RELATED"/>
    <property type="match status" value="1"/>
</dbReference>
<dbReference type="Gene3D" id="3.40.50.10330">
    <property type="entry name" value="Probable inorganic polyphosphate/atp-NAD kinase, domain 1"/>
    <property type="match status" value="1"/>
</dbReference>
<gene>
    <name evidence="1" type="ORF">CEW91_07800</name>
</gene>
<dbReference type="Pfam" id="PF20143">
    <property type="entry name" value="NAD_kinase_C"/>
    <property type="match status" value="1"/>
</dbReference>
<dbReference type="SUPFAM" id="SSF111331">
    <property type="entry name" value="NAD kinase/diacylglycerol kinase-like"/>
    <property type="match status" value="1"/>
</dbReference>
<protein>
    <submittedName>
        <fullName evidence="1">ATP-NAD kinase</fullName>
    </submittedName>
</protein>
<keyword evidence="2" id="KW-1185">Reference proteome</keyword>
<accession>A0ABM6LU70</accession>
<dbReference type="EMBL" id="CP022133">
    <property type="protein sequence ID" value="ASG66056.1"/>
    <property type="molecule type" value="Genomic_DNA"/>
</dbReference>
<reference evidence="1 2" key="1">
    <citation type="submission" date="2017-06" db="EMBL/GenBank/DDBJ databases">
        <title>Complete genome sequence of Idiomarina piscisalsi strain 10PY1A isolated from soil of Soudi Arabia.</title>
        <authorList>
            <person name="Kim M.-C."/>
            <person name="Jung B.K."/>
            <person name="Budiyanto F."/>
            <person name="Nzila A."/>
            <person name="Shin J.-H."/>
        </authorList>
    </citation>
    <scope>NUCLEOTIDE SEQUENCE [LARGE SCALE GENOMIC DNA]</scope>
    <source>
        <strain evidence="1 2">10PY1A</strain>
    </source>
</reference>
<dbReference type="InterPro" id="IPR011386">
    <property type="entry name" value="Put_ATP-NAD_kin"/>
</dbReference>
<dbReference type="Proteomes" id="UP000197717">
    <property type="component" value="Chromosome"/>
</dbReference>
<dbReference type="PIRSF" id="PIRSF016907">
    <property type="entry name" value="Kin_ATP-NAD"/>
    <property type="match status" value="1"/>
</dbReference>
<evidence type="ECO:0000313" key="2">
    <source>
        <dbReference type="Proteomes" id="UP000197717"/>
    </source>
</evidence>
<dbReference type="InterPro" id="IPR016064">
    <property type="entry name" value="NAD/diacylglycerol_kinase_sf"/>
</dbReference>
<keyword evidence="1" id="KW-0808">Transferase</keyword>
<dbReference type="InterPro" id="IPR039065">
    <property type="entry name" value="AcoX-like"/>
</dbReference>
<dbReference type="PANTHER" id="PTHR40697">
    <property type="entry name" value="ACETOIN CATABOLISM PROTEIN X"/>
    <property type="match status" value="1"/>
</dbReference>
<dbReference type="RefSeq" id="WP_088768446.1">
    <property type="nucleotide sequence ID" value="NZ_CP022133.1"/>
</dbReference>
<organism evidence="1 2">
    <name type="scientific">Idiomarina piscisalsi</name>
    <dbReference type="NCBI Taxonomy" id="1096243"/>
    <lineage>
        <taxon>Bacteria</taxon>
        <taxon>Pseudomonadati</taxon>
        <taxon>Pseudomonadota</taxon>
        <taxon>Gammaproteobacteria</taxon>
        <taxon>Alteromonadales</taxon>
        <taxon>Idiomarinaceae</taxon>
        <taxon>Idiomarina</taxon>
    </lineage>
</organism>
<evidence type="ECO:0000313" key="1">
    <source>
        <dbReference type="EMBL" id="ASG66056.1"/>
    </source>
</evidence>
<dbReference type="Pfam" id="PF01513">
    <property type="entry name" value="NAD_kinase"/>
    <property type="match status" value="1"/>
</dbReference>
<keyword evidence="1" id="KW-0418">Kinase</keyword>
<dbReference type="InterPro" id="IPR002504">
    <property type="entry name" value="NADK"/>
</dbReference>
<sequence>MTAVNRLTVGLVVNPYAGIGGAIALKGSDGADVREKALNAGAERKAMQRAETALKLLQNYQEQLNFVTCGGEMGANVLKSLGFSYQAVFTPNAQETSPEDTKQAVKAIVDKGVDILLFAGGDGTARDVYSVVPENQLVLGIPAGVKIHSGVYAISPTAAGRVIEKILKGELSSIHESDVMDIDESAFREGIVKARRFGEMSVPAELEYVQAVKMGGKESDELVLDDIAAEVIERVEEELLVMGSGSTVAAIMDEMGIENTLLGVDLVQDDTLIKSDVTEKELFEAVSKVSPNASGSVKLVITLIGGQGHLFGRGNQQLSPRVIRAIGKDNIWVVATKTKLQSLNNQPLRVDTGDSELDNELSGTIRVITGYHDEVLMPVAAVS</sequence>
<proteinExistence type="predicted"/>